<evidence type="ECO:0000256" key="6">
    <source>
        <dbReference type="ARBA" id="ARBA00022927"/>
    </source>
</evidence>
<comment type="similarity">
    <text evidence="2">Belongs to the YajC family.</text>
</comment>
<dbReference type="RefSeq" id="WP_186833399.1">
    <property type="nucleotide sequence ID" value="NZ_JAEQMG010000041.1"/>
</dbReference>
<evidence type="ECO:0000256" key="7">
    <source>
        <dbReference type="ARBA" id="ARBA00022989"/>
    </source>
</evidence>
<dbReference type="GO" id="GO:0015031">
    <property type="term" value="P:protein transport"/>
    <property type="evidence" value="ECO:0007669"/>
    <property type="project" value="UniProtKB-KW"/>
</dbReference>
<dbReference type="NCBIfam" id="TIGR00739">
    <property type="entry name" value="yajC"/>
    <property type="match status" value="1"/>
</dbReference>
<keyword evidence="6" id="KW-0653">Protein transport</keyword>
<organism evidence="11 12">
    <name type="scientific">Ruminococcus difficilis</name>
    <dbReference type="NCBI Taxonomy" id="2763069"/>
    <lineage>
        <taxon>Bacteria</taxon>
        <taxon>Bacillati</taxon>
        <taxon>Bacillota</taxon>
        <taxon>Clostridia</taxon>
        <taxon>Eubacteriales</taxon>
        <taxon>Oscillospiraceae</taxon>
        <taxon>Ruminococcus</taxon>
    </lineage>
</organism>
<dbReference type="PANTHER" id="PTHR33909">
    <property type="entry name" value="SEC TRANSLOCON ACCESSORY COMPLEX SUBUNIT YAJC"/>
    <property type="match status" value="1"/>
</dbReference>
<keyword evidence="9 10" id="KW-0472">Membrane</keyword>
<keyword evidence="12" id="KW-1185">Reference proteome</keyword>
<evidence type="ECO:0000256" key="1">
    <source>
        <dbReference type="ARBA" id="ARBA00004162"/>
    </source>
</evidence>
<proteinExistence type="inferred from homology"/>
<dbReference type="PANTHER" id="PTHR33909:SF1">
    <property type="entry name" value="SEC TRANSLOCON ACCESSORY COMPLEX SUBUNIT YAJC"/>
    <property type="match status" value="1"/>
</dbReference>
<keyword evidence="5 10" id="KW-0812">Transmembrane</keyword>
<keyword evidence="3" id="KW-0813">Transport</keyword>
<reference evidence="11" key="1">
    <citation type="submission" date="2021-01" db="EMBL/GenBank/DDBJ databases">
        <title>Genome public.</title>
        <authorList>
            <person name="Liu C."/>
            <person name="Sun Q."/>
        </authorList>
    </citation>
    <scope>NUCLEOTIDE SEQUENCE</scope>
    <source>
        <strain evidence="11">M6</strain>
    </source>
</reference>
<evidence type="ECO:0000256" key="8">
    <source>
        <dbReference type="ARBA" id="ARBA00023010"/>
    </source>
</evidence>
<dbReference type="PRINTS" id="PR01853">
    <property type="entry name" value="YAJCTRNLCASE"/>
</dbReference>
<accession>A0A934TZV5</accession>
<dbReference type="Proteomes" id="UP000633365">
    <property type="component" value="Unassembled WGS sequence"/>
</dbReference>
<evidence type="ECO:0000256" key="10">
    <source>
        <dbReference type="SAM" id="Phobius"/>
    </source>
</evidence>
<evidence type="ECO:0000256" key="9">
    <source>
        <dbReference type="ARBA" id="ARBA00023136"/>
    </source>
</evidence>
<sequence length="133" mass="15080">MFGSGSGGSWWIILIYVGLFAVLYFLLIRPNSKKKKQEQEMRNNIQIGDDITTIGGIQGRIIAVKEEEDAFVIETGPDRTKMKFKKWAISSVDTVKETTPAKKTTADKFQELQERRAAKKAAKEEKKAQKNNE</sequence>
<evidence type="ECO:0000313" key="11">
    <source>
        <dbReference type="EMBL" id="MBK6087828.1"/>
    </source>
</evidence>
<dbReference type="GO" id="GO:0005886">
    <property type="term" value="C:plasma membrane"/>
    <property type="evidence" value="ECO:0007669"/>
    <property type="project" value="UniProtKB-SubCell"/>
</dbReference>
<keyword evidence="4" id="KW-1003">Cell membrane</keyword>
<evidence type="ECO:0000256" key="2">
    <source>
        <dbReference type="ARBA" id="ARBA00006742"/>
    </source>
</evidence>
<evidence type="ECO:0000313" key="12">
    <source>
        <dbReference type="Proteomes" id="UP000633365"/>
    </source>
</evidence>
<gene>
    <name evidence="11" type="primary">yajC</name>
    <name evidence="11" type="ORF">JKK62_04015</name>
</gene>
<evidence type="ECO:0000256" key="3">
    <source>
        <dbReference type="ARBA" id="ARBA00022448"/>
    </source>
</evidence>
<comment type="subcellular location">
    <subcellularLocation>
        <location evidence="1">Cell membrane</location>
        <topology evidence="1">Single-pass membrane protein</topology>
    </subcellularLocation>
</comment>
<name>A0A934TZV5_9FIRM</name>
<comment type="caution">
    <text evidence="11">The sequence shown here is derived from an EMBL/GenBank/DDBJ whole genome shotgun (WGS) entry which is preliminary data.</text>
</comment>
<protein>
    <submittedName>
        <fullName evidence="11">Preprotein translocase subunit YajC</fullName>
    </submittedName>
</protein>
<dbReference type="AlphaFoldDB" id="A0A934TZV5"/>
<dbReference type="Pfam" id="PF02699">
    <property type="entry name" value="YajC"/>
    <property type="match status" value="1"/>
</dbReference>
<evidence type="ECO:0000256" key="5">
    <source>
        <dbReference type="ARBA" id="ARBA00022692"/>
    </source>
</evidence>
<evidence type="ECO:0000256" key="4">
    <source>
        <dbReference type="ARBA" id="ARBA00022475"/>
    </source>
</evidence>
<keyword evidence="7 10" id="KW-1133">Transmembrane helix</keyword>
<feature type="transmembrane region" description="Helical" evidence="10">
    <location>
        <begin position="6"/>
        <end position="27"/>
    </location>
</feature>
<keyword evidence="8" id="KW-0811">Translocation</keyword>
<dbReference type="SMART" id="SM01323">
    <property type="entry name" value="YajC"/>
    <property type="match status" value="1"/>
</dbReference>
<dbReference type="InterPro" id="IPR003849">
    <property type="entry name" value="Preprotein_translocase_YajC"/>
</dbReference>
<dbReference type="EMBL" id="JAEQMG010000041">
    <property type="protein sequence ID" value="MBK6087828.1"/>
    <property type="molecule type" value="Genomic_DNA"/>
</dbReference>